<dbReference type="EMBL" id="AP014924">
    <property type="protein sequence ID" value="BAS29360.1"/>
    <property type="molecule type" value="Genomic_DNA"/>
</dbReference>
<keyword evidence="3" id="KW-1185">Reference proteome</keyword>
<evidence type="ECO:0000313" key="3">
    <source>
        <dbReference type="Proteomes" id="UP000065807"/>
    </source>
</evidence>
<name>A0A0K2SQF8_LIMPI</name>
<organism evidence="2 3">
    <name type="scientific">Limnochorda pilosa</name>
    <dbReference type="NCBI Taxonomy" id="1555112"/>
    <lineage>
        <taxon>Bacteria</taxon>
        <taxon>Bacillati</taxon>
        <taxon>Bacillota</taxon>
        <taxon>Limnochordia</taxon>
        <taxon>Limnochordales</taxon>
        <taxon>Limnochordaceae</taxon>
        <taxon>Limnochorda</taxon>
    </lineage>
</organism>
<evidence type="ECO:0000256" key="1">
    <source>
        <dbReference type="SAM" id="MobiDB-lite"/>
    </source>
</evidence>
<gene>
    <name evidence="2" type="ORF">LIP_3549</name>
</gene>
<reference evidence="3" key="1">
    <citation type="submission" date="2015-07" db="EMBL/GenBank/DDBJ databases">
        <title>Complete genome sequence and phylogenetic analysis of Limnochorda pilosa.</title>
        <authorList>
            <person name="Watanabe M."/>
            <person name="Kojima H."/>
            <person name="Fukui M."/>
        </authorList>
    </citation>
    <scope>NUCLEOTIDE SEQUENCE [LARGE SCALE GENOMIC DNA]</scope>
    <source>
        <strain evidence="3">HC45</strain>
    </source>
</reference>
<reference evidence="3" key="2">
    <citation type="journal article" date="2016" name="Int. J. Syst. Evol. Microbiol.">
        <title>Complete genome sequence and cell structure of Limnochorda pilosa, a Gram-negative spore-former within the phylum Firmicutes.</title>
        <authorList>
            <person name="Watanabe M."/>
            <person name="Kojima H."/>
            <person name="Fukui M."/>
        </authorList>
    </citation>
    <scope>NUCLEOTIDE SEQUENCE [LARGE SCALE GENOMIC DNA]</scope>
    <source>
        <strain evidence="3">HC45</strain>
    </source>
</reference>
<evidence type="ECO:0000313" key="2">
    <source>
        <dbReference type="EMBL" id="BAS29360.1"/>
    </source>
</evidence>
<dbReference type="Proteomes" id="UP000065807">
    <property type="component" value="Chromosome"/>
</dbReference>
<sequence length="58" mass="6978">MKVIRREPEPRKQGDPHYRLLDKDLPTWWVWVTRFPRKPEPRDAEPLSEPQGLDDAVE</sequence>
<dbReference type="KEGG" id="lpil:LIP_3549"/>
<protein>
    <submittedName>
        <fullName evidence="2">Uncharacterized protein</fullName>
    </submittedName>
</protein>
<dbReference type="STRING" id="1555112.LIP_3549"/>
<proteinExistence type="predicted"/>
<feature type="region of interest" description="Disordered" evidence="1">
    <location>
        <begin position="38"/>
        <end position="58"/>
    </location>
</feature>
<dbReference type="AlphaFoldDB" id="A0A0K2SQF8"/>
<accession>A0A0K2SQF8</accession>